<dbReference type="PROSITE" id="PS00676">
    <property type="entry name" value="SIGMA54_INTERACT_2"/>
    <property type="match status" value="1"/>
</dbReference>
<dbReference type="SUPFAM" id="SSF46689">
    <property type="entry name" value="Homeodomain-like"/>
    <property type="match status" value="1"/>
</dbReference>
<dbReference type="Pfam" id="PF00072">
    <property type="entry name" value="Response_reg"/>
    <property type="match status" value="1"/>
</dbReference>
<dbReference type="PROSITE" id="PS00688">
    <property type="entry name" value="SIGMA54_INTERACT_3"/>
    <property type="match status" value="1"/>
</dbReference>
<dbReference type="Proteomes" id="UP001499852">
    <property type="component" value="Unassembled WGS sequence"/>
</dbReference>
<dbReference type="InterPro" id="IPR003593">
    <property type="entry name" value="AAA+_ATPase"/>
</dbReference>
<keyword evidence="5" id="KW-0804">Transcription</keyword>
<dbReference type="InterPro" id="IPR025943">
    <property type="entry name" value="Sigma_54_int_dom_ATP-bd_2"/>
</dbReference>
<sequence>MDFLVIDDEKSIRDATCMLIDDEGHYAEPVVNTAGALARLKEEKYDAILLDLNLGPENGLDLLDLLVKHHPQIPVVMFTAQGTVKMAVEAVRRGALDFLEKPFTREEFRAVLARLARFRQMSQRIETLEKEVKEVRQQSGPEPRFDFETPVMKSVMDVLMRAARAPAAILILGESGTGKSVVAKAIHQQSHLKDKPFVTVSCPALSKELLQSDLFGHVKGAFTGAIRDTWGKIKQAEGGTLFLDEIGELPLEIQPQLLRLLQEREYERVGETVTRKADVRIIAATNRDLKESVRNRTFREDLFFRLNVISVEMPPLRHRQSDLLRIAEYYTEHFASQVGRKLHGISEAAKRRIASYGWPGNLRELRNAIERAVILANTDQLEADDFPTEVHGGSSVSSSPASLGSNGGSMNFGAWEGMTLQQIEEACIKHTLETASSLAEAAVILGIDQATLYRKRKKMGLDAKAVH</sequence>
<dbReference type="CDD" id="cd00009">
    <property type="entry name" value="AAA"/>
    <property type="match status" value="1"/>
</dbReference>
<keyword evidence="10" id="KW-1185">Reference proteome</keyword>
<evidence type="ECO:0000256" key="2">
    <source>
        <dbReference type="ARBA" id="ARBA00022840"/>
    </source>
</evidence>
<evidence type="ECO:0000259" key="7">
    <source>
        <dbReference type="PROSITE" id="PS50045"/>
    </source>
</evidence>
<organism evidence="9 10">
    <name type="scientific">Prosthecobacter algae</name>
    <dbReference type="NCBI Taxonomy" id="1144682"/>
    <lineage>
        <taxon>Bacteria</taxon>
        <taxon>Pseudomonadati</taxon>
        <taxon>Verrucomicrobiota</taxon>
        <taxon>Verrucomicrobiia</taxon>
        <taxon>Verrucomicrobiales</taxon>
        <taxon>Verrucomicrobiaceae</taxon>
        <taxon>Prosthecobacter</taxon>
    </lineage>
</organism>
<dbReference type="Gene3D" id="1.10.8.60">
    <property type="match status" value="1"/>
</dbReference>
<feature type="modified residue" description="4-aspartylphosphate" evidence="6">
    <location>
        <position position="51"/>
    </location>
</feature>
<dbReference type="PROSITE" id="PS50110">
    <property type="entry name" value="RESPONSE_REGULATORY"/>
    <property type="match status" value="1"/>
</dbReference>
<keyword evidence="4" id="KW-0238">DNA-binding</keyword>
<keyword evidence="1" id="KW-0547">Nucleotide-binding</keyword>
<dbReference type="InterPro" id="IPR002197">
    <property type="entry name" value="HTH_Fis"/>
</dbReference>
<dbReference type="SMART" id="SM00448">
    <property type="entry name" value="REC"/>
    <property type="match status" value="1"/>
</dbReference>
<evidence type="ECO:0000256" key="5">
    <source>
        <dbReference type="ARBA" id="ARBA00023163"/>
    </source>
</evidence>
<protein>
    <submittedName>
        <fullName evidence="9">Sigma-54-dependent response regulator transcription factor AlgB</fullName>
    </submittedName>
</protein>
<reference evidence="10" key="1">
    <citation type="journal article" date="2019" name="Int. J. Syst. Evol. Microbiol.">
        <title>The Global Catalogue of Microorganisms (GCM) 10K type strain sequencing project: providing services to taxonomists for standard genome sequencing and annotation.</title>
        <authorList>
            <consortium name="The Broad Institute Genomics Platform"/>
            <consortium name="The Broad Institute Genome Sequencing Center for Infectious Disease"/>
            <person name="Wu L."/>
            <person name="Ma J."/>
        </authorList>
    </citation>
    <scope>NUCLEOTIDE SEQUENCE [LARGE SCALE GENOMIC DNA]</scope>
    <source>
        <strain evidence="10">JCM 18053</strain>
    </source>
</reference>
<dbReference type="PANTHER" id="PTHR32071">
    <property type="entry name" value="TRANSCRIPTIONAL REGULATORY PROTEIN"/>
    <property type="match status" value="1"/>
</dbReference>
<dbReference type="InterPro" id="IPR011006">
    <property type="entry name" value="CheY-like_superfamily"/>
</dbReference>
<dbReference type="Gene3D" id="1.10.10.60">
    <property type="entry name" value="Homeodomain-like"/>
    <property type="match status" value="1"/>
</dbReference>
<evidence type="ECO:0000313" key="10">
    <source>
        <dbReference type="Proteomes" id="UP001499852"/>
    </source>
</evidence>
<feature type="domain" description="Response regulatory" evidence="8">
    <location>
        <begin position="2"/>
        <end position="116"/>
    </location>
</feature>
<dbReference type="RefSeq" id="WP_345736997.1">
    <property type="nucleotide sequence ID" value="NZ_BAABIA010000005.1"/>
</dbReference>
<dbReference type="Pfam" id="PF25601">
    <property type="entry name" value="AAA_lid_14"/>
    <property type="match status" value="1"/>
</dbReference>
<feature type="domain" description="Sigma-54 factor interaction" evidence="7">
    <location>
        <begin position="145"/>
        <end position="374"/>
    </location>
</feature>
<dbReference type="InterPro" id="IPR009057">
    <property type="entry name" value="Homeodomain-like_sf"/>
</dbReference>
<accession>A0ABP9PBD1</accession>
<name>A0ABP9PBD1_9BACT</name>
<dbReference type="PROSITE" id="PS50045">
    <property type="entry name" value="SIGMA54_INTERACT_4"/>
    <property type="match status" value="1"/>
</dbReference>
<dbReference type="InterPro" id="IPR058031">
    <property type="entry name" value="AAA_lid_NorR"/>
</dbReference>
<evidence type="ECO:0000256" key="3">
    <source>
        <dbReference type="ARBA" id="ARBA00023015"/>
    </source>
</evidence>
<dbReference type="EMBL" id="BAABIA010000005">
    <property type="protein sequence ID" value="GAA5142306.1"/>
    <property type="molecule type" value="Genomic_DNA"/>
</dbReference>
<dbReference type="SMART" id="SM00382">
    <property type="entry name" value="AAA"/>
    <property type="match status" value="1"/>
</dbReference>
<comment type="caution">
    <text evidence="9">The sequence shown here is derived from an EMBL/GenBank/DDBJ whole genome shotgun (WGS) entry which is preliminary data.</text>
</comment>
<dbReference type="SUPFAM" id="SSF52172">
    <property type="entry name" value="CheY-like"/>
    <property type="match status" value="1"/>
</dbReference>
<dbReference type="PROSITE" id="PS00675">
    <property type="entry name" value="SIGMA54_INTERACT_1"/>
    <property type="match status" value="1"/>
</dbReference>
<dbReference type="Pfam" id="PF00158">
    <property type="entry name" value="Sigma54_activat"/>
    <property type="match status" value="1"/>
</dbReference>
<evidence type="ECO:0000259" key="8">
    <source>
        <dbReference type="PROSITE" id="PS50110"/>
    </source>
</evidence>
<dbReference type="InterPro" id="IPR001789">
    <property type="entry name" value="Sig_transdc_resp-reg_receiver"/>
</dbReference>
<evidence type="ECO:0000256" key="1">
    <source>
        <dbReference type="ARBA" id="ARBA00022741"/>
    </source>
</evidence>
<dbReference type="InterPro" id="IPR025662">
    <property type="entry name" value="Sigma_54_int_dom_ATP-bd_1"/>
</dbReference>
<dbReference type="InterPro" id="IPR002078">
    <property type="entry name" value="Sigma_54_int"/>
</dbReference>
<evidence type="ECO:0000256" key="4">
    <source>
        <dbReference type="ARBA" id="ARBA00023125"/>
    </source>
</evidence>
<proteinExistence type="predicted"/>
<gene>
    <name evidence="9" type="primary">algB_2</name>
    <name evidence="9" type="ORF">GCM10023213_28020</name>
</gene>
<dbReference type="PANTHER" id="PTHR32071:SF113">
    <property type="entry name" value="ALGINATE BIOSYNTHESIS TRANSCRIPTIONAL REGULATORY PROTEIN ALGB"/>
    <property type="match status" value="1"/>
</dbReference>
<evidence type="ECO:0000256" key="6">
    <source>
        <dbReference type="PROSITE-ProRule" id="PRU00169"/>
    </source>
</evidence>
<dbReference type="InterPro" id="IPR025944">
    <property type="entry name" value="Sigma_54_int_dom_CS"/>
</dbReference>
<dbReference type="Gene3D" id="3.40.50.300">
    <property type="entry name" value="P-loop containing nucleotide triphosphate hydrolases"/>
    <property type="match status" value="1"/>
</dbReference>
<evidence type="ECO:0000313" key="9">
    <source>
        <dbReference type="EMBL" id="GAA5142306.1"/>
    </source>
</evidence>
<dbReference type="InterPro" id="IPR027417">
    <property type="entry name" value="P-loop_NTPase"/>
</dbReference>
<keyword evidence="2" id="KW-0067">ATP-binding</keyword>
<dbReference type="Pfam" id="PF02954">
    <property type="entry name" value="HTH_8"/>
    <property type="match status" value="1"/>
</dbReference>
<keyword evidence="3" id="KW-0805">Transcription regulation</keyword>
<dbReference type="Gene3D" id="3.40.50.2300">
    <property type="match status" value="1"/>
</dbReference>
<keyword evidence="6" id="KW-0597">Phosphoprotein</keyword>
<dbReference type="SUPFAM" id="SSF52540">
    <property type="entry name" value="P-loop containing nucleoside triphosphate hydrolases"/>
    <property type="match status" value="1"/>
</dbReference>